<keyword evidence="2" id="KW-1185">Reference proteome</keyword>
<proteinExistence type="predicted"/>
<gene>
    <name evidence="3" type="ORF">PgNI_01068</name>
</gene>
<evidence type="ECO:0008006" key="4">
    <source>
        <dbReference type="Google" id="ProtNLM"/>
    </source>
</evidence>
<protein>
    <recommendedName>
        <fullName evidence="4">SET domain-containing protein</fullName>
    </recommendedName>
</protein>
<dbReference type="RefSeq" id="XP_030986248.1">
    <property type="nucleotide sequence ID" value="XM_031121144.1"/>
</dbReference>
<organism evidence="2 3">
    <name type="scientific">Pyricularia grisea</name>
    <name type="common">Crabgrass-specific blast fungus</name>
    <name type="synonym">Magnaporthe grisea</name>
    <dbReference type="NCBI Taxonomy" id="148305"/>
    <lineage>
        <taxon>Eukaryota</taxon>
        <taxon>Fungi</taxon>
        <taxon>Dikarya</taxon>
        <taxon>Ascomycota</taxon>
        <taxon>Pezizomycotina</taxon>
        <taxon>Sordariomycetes</taxon>
        <taxon>Sordariomycetidae</taxon>
        <taxon>Magnaporthales</taxon>
        <taxon>Pyriculariaceae</taxon>
        <taxon>Pyricularia</taxon>
    </lineage>
</organism>
<reference evidence="3" key="2">
    <citation type="submission" date="2019-10" db="EMBL/GenBank/DDBJ databases">
        <authorList>
            <consortium name="NCBI Genome Project"/>
        </authorList>
    </citation>
    <scope>NUCLEOTIDE SEQUENCE</scope>
    <source>
        <strain evidence="3">NI907</strain>
    </source>
</reference>
<reference evidence="3" key="1">
    <citation type="journal article" date="2019" name="Mol. Biol. Evol.">
        <title>Blast fungal genomes show frequent chromosomal changes, gene gains and losses, and effector gene turnover.</title>
        <authorList>
            <person name="Gomez Luciano L.B."/>
            <person name="Jason Tsai I."/>
            <person name="Chuma I."/>
            <person name="Tosa Y."/>
            <person name="Chen Y.H."/>
            <person name="Li J.Y."/>
            <person name="Li M.Y."/>
            <person name="Jade Lu M.Y."/>
            <person name="Nakayashiki H."/>
            <person name="Li W.H."/>
        </authorList>
    </citation>
    <scope>NUCLEOTIDE SEQUENCE</scope>
    <source>
        <strain evidence="3">NI907</strain>
    </source>
</reference>
<feature type="compositionally biased region" description="Basic and acidic residues" evidence="1">
    <location>
        <begin position="122"/>
        <end position="143"/>
    </location>
</feature>
<feature type="region of interest" description="Disordered" evidence="1">
    <location>
        <begin position="122"/>
        <end position="145"/>
    </location>
</feature>
<name>A0A6P8BG34_PYRGI</name>
<evidence type="ECO:0000256" key="1">
    <source>
        <dbReference type="SAM" id="MobiDB-lite"/>
    </source>
</evidence>
<dbReference type="AlphaFoldDB" id="A0A6P8BG34"/>
<sequence>MFELRDSPGKGKDDADDDDKQGHQRRQELRQKPLENAVPAVFRNSSRFNHSRAPGDELTVAYDSGCTVQNMAKMKSAMGFRCACPRCSLPPDKVAESDKRRHELNVTLTNVDLAYRAADPRDKCRKEGEGEEYGREQSNEHMQRSPLSFAPASIIPLCRRIVALQYLEFGIAPITY</sequence>
<feature type="region of interest" description="Disordered" evidence="1">
    <location>
        <begin position="1"/>
        <end position="56"/>
    </location>
</feature>
<evidence type="ECO:0000313" key="3">
    <source>
        <dbReference type="RefSeq" id="XP_030986248.1"/>
    </source>
</evidence>
<dbReference type="Proteomes" id="UP000515153">
    <property type="component" value="Unplaced"/>
</dbReference>
<dbReference type="GeneID" id="41956058"/>
<evidence type="ECO:0000313" key="2">
    <source>
        <dbReference type="Proteomes" id="UP000515153"/>
    </source>
</evidence>
<feature type="compositionally biased region" description="Basic and acidic residues" evidence="1">
    <location>
        <begin position="1"/>
        <end position="13"/>
    </location>
</feature>
<feature type="compositionally biased region" description="Basic and acidic residues" evidence="1">
    <location>
        <begin position="20"/>
        <end position="33"/>
    </location>
</feature>
<accession>A0A6P8BG34</accession>
<reference evidence="3" key="3">
    <citation type="submission" date="2025-08" db="UniProtKB">
        <authorList>
            <consortium name="RefSeq"/>
        </authorList>
    </citation>
    <scope>IDENTIFICATION</scope>
    <source>
        <strain evidence="3">NI907</strain>
    </source>
</reference>
<dbReference type="KEGG" id="pgri:PgNI_01068"/>